<dbReference type="Pfam" id="PF18082">
    <property type="entry name" value="NAT_N"/>
    <property type="match status" value="1"/>
</dbReference>
<dbReference type="Pfam" id="PF18164">
    <property type="entry name" value="GNAT_C"/>
    <property type="match status" value="1"/>
</dbReference>
<dbReference type="InterPro" id="IPR041644">
    <property type="entry name" value="GNAT_C"/>
</dbReference>
<comment type="caution">
    <text evidence="3">The sequence shown here is derived from an EMBL/GenBank/DDBJ whole genome shotgun (WGS) entry which is preliminary data.</text>
</comment>
<evidence type="ECO:0000313" key="4">
    <source>
        <dbReference type="Proteomes" id="UP000706926"/>
    </source>
</evidence>
<feature type="domain" description="N-acyltransferase N-terminal" evidence="1">
    <location>
        <begin position="50"/>
        <end position="179"/>
    </location>
</feature>
<proteinExistence type="predicted"/>
<feature type="domain" description="GNAT-like C-terminal" evidence="2">
    <location>
        <begin position="272"/>
        <end position="401"/>
    </location>
</feature>
<evidence type="ECO:0000259" key="2">
    <source>
        <dbReference type="Pfam" id="PF18164"/>
    </source>
</evidence>
<dbReference type="RefSeq" id="WP_007127467.1">
    <property type="nucleotide sequence ID" value="NZ_DMBX01000024.1"/>
</dbReference>
<sequence>MGVNREMAILMNFKECAAICSFDVLPEGLEAKFNMYTPNNNSELIPRTYLSELFESYQVPNHLRQRLVEGIEEIEQNDVLFHFTKFLVEDMCSARERCDETPYSNMTPGCMRHHGDLYSFLLLLACVVPSMNKLRRRSVPQAYYEHIPHQPLKHQLEKLALYGDPKVHDFPWVMNFYTCSIFLLDRFYFIPYRFGDPFTMFRQVDTREVIALRHAGEEFRSDGQRNGINDVIDVEGSFTSEWHENETFIIANRINPMGFVERETTPILKQEWERVLEVGDTLLALHIPSGPGYTPERIKQSMAMALEFYDRYFPELSIKGFWSSSWLYDTRLSLVLDNEKSNIVRVQRQFYNYPTLEGDGMLRYEVFGDWKADPVVSPVELTTSLQRAAAGYMKAGARFNTLSMVVLREDVPRIGSMPYITDADRERFLQTVDSHLPKRTGRIPQE</sequence>
<accession>A0ABS4F757</accession>
<reference evidence="3 4" key="1">
    <citation type="submission" date="2021-03" db="EMBL/GenBank/DDBJ databases">
        <title>Genomic Encyclopedia of Type Strains, Phase IV (KMG-IV): sequencing the most valuable type-strain genomes for metagenomic binning, comparative biology and taxonomic classification.</title>
        <authorList>
            <person name="Goeker M."/>
        </authorList>
    </citation>
    <scope>NUCLEOTIDE SEQUENCE [LARGE SCALE GENOMIC DNA]</scope>
    <source>
        <strain evidence="3 4">DSM 15596</strain>
    </source>
</reference>
<gene>
    <name evidence="3" type="ORF">J2Z18_001164</name>
</gene>
<dbReference type="Proteomes" id="UP000706926">
    <property type="component" value="Unassembled WGS sequence"/>
</dbReference>
<keyword evidence="4" id="KW-1185">Reference proteome</keyword>
<evidence type="ECO:0000259" key="1">
    <source>
        <dbReference type="Pfam" id="PF18082"/>
    </source>
</evidence>
<evidence type="ECO:0008006" key="5">
    <source>
        <dbReference type="Google" id="ProtNLM"/>
    </source>
</evidence>
<organism evidence="3 4">
    <name type="scientific">Paenibacillus lactis</name>
    <dbReference type="NCBI Taxonomy" id="228574"/>
    <lineage>
        <taxon>Bacteria</taxon>
        <taxon>Bacillati</taxon>
        <taxon>Bacillota</taxon>
        <taxon>Bacilli</taxon>
        <taxon>Bacillales</taxon>
        <taxon>Paenibacillaceae</taxon>
        <taxon>Paenibacillus</taxon>
    </lineage>
</organism>
<dbReference type="EMBL" id="JAGGKI010000003">
    <property type="protein sequence ID" value="MBP1892088.1"/>
    <property type="molecule type" value="Genomic_DNA"/>
</dbReference>
<dbReference type="InterPro" id="IPR041273">
    <property type="entry name" value="NAT_N"/>
</dbReference>
<name>A0ABS4F757_9BACL</name>
<protein>
    <recommendedName>
        <fullName evidence="5">GNAT-like C-terminal domain-containing protein</fullName>
    </recommendedName>
</protein>
<dbReference type="GeneID" id="95403198"/>
<evidence type="ECO:0000313" key="3">
    <source>
        <dbReference type="EMBL" id="MBP1892088.1"/>
    </source>
</evidence>
<dbReference type="Gene3D" id="3.40.630.120">
    <property type="match status" value="1"/>
</dbReference>